<protein>
    <submittedName>
        <fullName evidence="1">Uncharacterized protein</fullName>
    </submittedName>
</protein>
<sequence length="177" mass="18838">MLTPAQSRSAAAACAAAVTGGADGGENTEHGFASDLILRGRATSSVAALYAEAAVWGRSRGVAAQSGATAALATATRYMSTDHRHAPSKHSTVAAQIRDDDPRCLPTFDVAIAGYRTLNVPADALFTNHTELHIPLRRMECIVHEDTLARLIKWDDRALTKADRGQTEDLTCTRPVL</sequence>
<dbReference type="AlphaFoldDB" id="A0A4Z2IS14"/>
<keyword evidence="2" id="KW-1185">Reference proteome</keyword>
<evidence type="ECO:0000313" key="1">
    <source>
        <dbReference type="EMBL" id="TNN80388.1"/>
    </source>
</evidence>
<accession>A0A4Z2IS14</accession>
<comment type="caution">
    <text evidence="1">The sequence shown here is derived from an EMBL/GenBank/DDBJ whole genome shotgun (WGS) entry which is preliminary data.</text>
</comment>
<dbReference type="Proteomes" id="UP000314294">
    <property type="component" value="Unassembled WGS sequence"/>
</dbReference>
<gene>
    <name evidence="1" type="ORF">EYF80_009412</name>
</gene>
<organism evidence="1 2">
    <name type="scientific">Liparis tanakae</name>
    <name type="common">Tanaka's snailfish</name>
    <dbReference type="NCBI Taxonomy" id="230148"/>
    <lineage>
        <taxon>Eukaryota</taxon>
        <taxon>Metazoa</taxon>
        <taxon>Chordata</taxon>
        <taxon>Craniata</taxon>
        <taxon>Vertebrata</taxon>
        <taxon>Euteleostomi</taxon>
        <taxon>Actinopterygii</taxon>
        <taxon>Neopterygii</taxon>
        <taxon>Teleostei</taxon>
        <taxon>Neoteleostei</taxon>
        <taxon>Acanthomorphata</taxon>
        <taxon>Eupercaria</taxon>
        <taxon>Perciformes</taxon>
        <taxon>Cottioidei</taxon>
        <taxon>Cottales</taxon>
        <taxon>Liparidae</taxon>
        <taxon>Liparis</taxon>
    </lineage>
</organism>
<reference evidence="1 2" key="1">
    <citation type="submission" date="2019-03" db="EMBL/GenBank/DDBJ databases">
        <title>First draft genome of Liparis tanakae, snailfish: a comprehensive survey of snailfish specific genes.</title>
        <authorList>
            <person name="Kim W."/>
            <person name="Song I."/>
            <person name="Jeong J.-H."/>
            <person name="Kim D."/>
            <person name="Kim S."/>
            <person name="Ryu S."/>
            <person name="Song J.Y."/>
            <person name="Lee S.K."/>
        </authorList>
    </citation>
    <scope>NUCLEOTIDE SEQUENCE [LARGE SCALE GENOMIC DNA]</scope>
    <source>
        <tissue evidence="1">Muscle</tissue>
    </source>
</reference>
<evidence type="ECO:0000313" key="2">
    <source>
        <dbReference type="Proteomes" id="UP000314294"/>
    </source>
</evidence>
<dbReference type="EMBL" id="SRLO01000055">
    <property type="protein sequence ID" value="TNN80388.1"/>
    <property type="molecule type" value="Genomic_DNA"/>
</dbReference>
<name>A0A4Z2IS14_9TELE</name>
<proteinExistence type="predicted"/>